<comment type="caution">
    <text evidence="2">The sequence shown here is derived from an EMBL/GenBank/DDBJ whole genome shotgun (WGS) entry which is preliminary data.</text>
</comment>
<feature type="domain" description="DUF4371" evidence="1">
    <location>
        <begin position="3"/>
        <end position="136"/>
    </location>
</feature>
<dbReference type="PANTHER" id="PTHR45749">
    <property type="match status" value="1"/>
</dbReference>
<dbReference type="Proteomes" id="UP001054889">
    <property type="component" value="Unassembled WGS sequence"/>
</dbReference>
<dbReference type="AlphaFoldDB" id="A0AAV5CC62"/>
<keyword evidence="3" id="KW-1185">Reference proteome</keyword>
<reference evidence="2" key="1">
    <citation type="journal article" date="2018" name="DNA Res.">
        <title>Multiple hybrid de novo genome assembly of finger millet, an orphan allotetraploid crop.</title>
        <authorList>
            <person name="Hatakeyama M."/>
            <person name="Aluri S."/>
            <person name="Balachadran M.T."/>
            <person name="Sivarajan S.R."/>
            <person name="Patrignani A."/>
            <person name="Gruter S."/>
            <person name="Poveda L."/>
            <person name="Shimizu-Inatsugi R."/>
            <person name="Baeten J."/>
            <person name="Francoijs K.J."/>
            <person name="Nataraja K.N."/>
            <person name="Reddy Y.A.N."/>
            <person name="Phadnis S."/>
            <person name="Ravikumar R.L."/>
            <person name="Schlapbach R."/>
            <person name="Sreeman S.M."/>
            <person name="Shimizu K.K."/>
        </authorList>
    </citation>
    <scope>NUCLEOTIDE SEQUENCE</scope>
</reference>
<dbReference type="InterPro" id="IPR025398">
    <property type="entry name" value="DUF4371"/>
</dbReference>
<evidence type="ECO:0000313" key="2">
    <source>
        <dbReference type="EMBL" id="GJM95668.1"/>
    </source>
</evidence>
<evidence type="ECO:0000259" key="1">
    <source>
        <dbReference type="Pfam" id="PF14291"/>
    </source>
</evidence>
<dbReference type="PANTHER" id="PTHR45749:SF37">
    <property type="entry name" value="OS05G0311600 PROTEIN"/>
    <property type="match status" value="1"/>
</dbReference>
<sequence length="186" mass="21500">MKLVISYNKEVKAIVLENAPRNAKYTSHEVQTEFLKIYAQKVQYSIREEIGNSKFYIMVDESRDESKKEQMAIILRFVNKGLIKERFLDIIHVKDTDALTLKNLVCAVLVDNNLSVQGIRGQGYDGASNMRGEWNGLKALILNECPYAYYIHYMAHQLQRALVVASRGVHEVHIFFSGCKFHCKYY</sequence>
<name>A0AAV5CC62_ELECO</name>
<accession>A0AAV5CC62</accession>
<organism evidence="2 3">
    <name type="scientific">Eleusine coracana subsp. coracana</name>
    <dbReference type="NCBI Taxonomy" id="191504"/>
    <lineage>
        <taxon>Eukaryota</taxon>
        <taxon>Viridiplantae</taxon>
        <taxon>Streptophyta</taxon>
        <taxon>Embryophyta</taxon>
        <taxon>Tracheophyta</taxon>
        <taxon>Spermatophyta</taxon>
        <taxon>Magnoliopsida</taxon>
        <taxon>Liliopsida</taxon>
        <taxon>Poales</taxon>
        <taxon>Poaceae</taxon>
        <taxon>PACMAD clade</taxon>
        <taxon>Chloridoideae</taxon>
        <taxon>Cynodonteae</taxon>
        <taxon>Eleusininae</taxon>
        <taxon>Eleusine</taxon>
    </lineage>
</organism>
<dbReference type="EMBL" id="BQKI01000005">
    <property type="protein sequence ID" value="GJM95668.1"/>
    <property type="molecule type" value="Genomic_DNA"/>
</dbReference>
<proteinExistence type="predicted"/>
<evidence type="ECO:0000313" key="3">
    <source>
        <dbReference type="Proteomes" id="UP001054889"/>
    </source>
</evidence>
<reference evidence="2" key="2">
    <citation type="submission" date="2021-12" db="EMBL/GenBank/DDBJ databases">
        <title>Resequencing data analysis of finger millet.</title>
        <authorList>
            <person name="Hatakeyama M."/>
            <person name="Aluri S."/>
            <person name="Balachadran M.T."/>
            <person name="Sivarajan S.R."/>
            <person name="Poveda L."/>
            <person name="Shimizu-Inatsugi R."/>
            <person name="Schlapbach R."/>
            <person name="Sreeman S.M."/>
            <person name="Shimizu K.K."/>
        </authorList>
    </citation>
    <scope>NUCLEOTIDE SEQUENCE</scope>
</reference>
<protein>
    <recommendedName>
        <fullName evidence="1">DUF4371 domain-containing protein</fullName>
    </recommendedName>
</protein>
<gene>
    <name evidence="2" type="primary">ga12438</name>
    <name evidence="2" type="ORF">PR202_ga12438</name>
</gene>
<dbReference type="Pfam" id="PF14291">
    <property type="entry name" value="DUF4371"/>
    <property type="match status" value="1"/>
</dbReference>